<comment type="caution">
    <text evidence="2">The sequence shown here is derived from an EMBL/GenBank/DDBJ whole genome shotgun (WGS) entry which is preliminary data.</text>
</comment>
<reference evidence="2 3" key="1">
    <citation type="journal article" date="2014" name="Genome Announc.">
        <title>Draft Genome Sequence of Fervidicella metallireducens Strain AeBT, an Iron-Reducing Thermoanaerobe from the Great Artesian Basin.</title>
        <authorList>
            <person name="Patel B.K."/>
        </authorList>
    </citation>
    <scope>NUCLEOTIDE SEQUENCE [LARGE SCALE GENOMIC DNA]</scope>
    <source>
        <strain evidence="2 3">AeB</strain>
    </source>
</reference>
<keyword evidence="3" id="KW-1185">Reference proteome</keyword>
<dbReference type="OrthoDB" id="1954501at2"/>
<protein>
    <recommendedName>
        <fullName evidence="4">N-terminal cleavage protein</fullName>
    </recommendedName>
</protein>
<dbReference type="Proteomes" id="UP000019681">
    <property type="component" value="Unassembled WGS sequence"/>
</dbReference>
<dbReference type="AlphaFoldDB" id="A0A017S0M5"/>
<dbReference type="InterPro" id="IPR012902">
    <property type="entry name" value="N_methyl_site"/>
</dbReference>
<dbReference type="PROSITE" id="PS00409">
    <property type="entry name" value="PROKAR_NTER_METHYL"/>
    <property type="match status" value="1"/>
</dbReference>
<keyword evidence="1" id="KW-1133">Transmembrane helix</keyword>
<evidence type="ECO:0000313" key="2">
    <source>
        <dbReference type="EMBL" id="EYE89735.1"/>
    </source>
</evidence>
<keyword evidence="1" id="KW-0812">Transmembrane</keyword>
<keyword evidence="1" id="KW-0472">Membrane</keyword>
<name>A0A017S0M5_9CLOT</name>
<dbReference type="STRING" id="1403537.Q428_01395"/>
<proteinExistence type="predicted"/>
<dbReference type="EMBL" id="AZQP01000002">
    <property type="protein sequence ID" value="EYE89735.1"/>
    <property type="molecule type" value="Genomic_DNA"/>
</dbReference>
<dbReference type="Pfam" id="PF07963">
    <property type="entry name" value="N_methyl"/>
    <property type="match status" value="1"/>
</dbReference>
<gene>
    <name evidence="2" type="ORF">Q428_01395</name>
</gene>
<organism evidence="2 3">
    <name type="scientific">Fervidicella metallireducens AeB</name>
    <dbReference type="NCBI Taxonomy" id="1403537"/>
    <lineage>
        <taxon>Bacteria</taxon>
        <taxon>Bacillati</taxon>
        <taxon>Bacillota</taxon>
        <taxon>Clostridia</taxon>
        <taxon>Eubacteriales</taxon>
        <taxon>Clostridiaceae</taxon>
        <taxon>Fervidicella</taxon>
    </lineage>
</organism>
<feature type="transmembrane region" description="Helical" evidence="1">
    <location>
        <begin position="12"/>
        <end position="31"/>
    </location>
</feature>
<accession>A0A017S0M5</accession>
<sequence>MKRKSGITLVELIIAIFLLSIIAAVTFDFIFTNYRFYLLYSFKADENQNVRIAVEYLSKGITNAKEVKLIKKINNREFTAQEIVAEDKEGNYSQYVYLDDKKIYLLNGIIRCDTSSQHVVSGIKSFEIKDKGRGLYTITVNGKEYSQSTNIFKGK</sequence>
<evidence type="ECO:0000313" key="3">
    <source>
        <dbReference type="Proteomes" id="UP000019681"/>
    </source>
</evidence>
<dbReference type="NCBIfam" id="TIGR02532">
    <property type="entry name" value="IV_pilin_GFxxxE"/>
    <property type="match status" value="1"/>
</dbReference>
<evidence type="ECO:0008006" key="4">
    <source>
        <dbReference type="Google" id="ProtNLM"/>
    </source>
</evidence>
<evidence type="ECO:0000256" key="1">
    <source>
        <dbReference type="SAM" id="Phobius"/>
    </source>
</evidence>
<dbReference type="RefSeq" id="WP_035377467.1">
    <property type="nucleotide sequence ID" value="NZ_AZQP01000002.1"/>
</dbReference>